<comment type="caution">
    <text evidence="2">The sequence shown here is derived from an EMBL/GenBank/DDBJ whole genome shotgun (WGS) entry which is preliminary data.</text>
</comment>
<reference evidence="2" key="1">
    <citation type="journal article" date="2021" name="PeerJ">
        <title>Extensive microbial diversity within the chicken gut microbiome revealed by metagenomics and culture.</title>
        <authorList>
            <person name="Gilroy R."/>
            <person name="Ravi A."/>
            <person name="Getino M."/>
            <person name="Pursley I."/>
            <person name="Horton D.L."/>
            <person name="Alikhan N.F."/>
            <person name="Baker D."/>
            <person name="Gharbi K."/>
            <person name="Hall N."/>
            <person name="Watson M."/>
            <person name="Adriaenssens E.M."/>
            <person name="Foster-Nyarko E."/>
            <person name="Jarju S."/>
            <person name="Secka A."/>
            <person name="Antonio M."/>
            <person name="Oren A."/>
            <person name="Chaudhuri R.R."/>
            <person name="La Ragione R."/>
            <person name="Hildebrand F."/>
            <person name="Pallen M.J."/>
        </authorList>
    </citation>
    <scope>NUCLEOTIDE SEQUENCE</scope>
    <source>
        <strain evidence="2">4376</strain>
    </source>
</reference>
<protein>
    <submittedName>
        <fullName evidence="2">DUF1990 domain-containing protein</fullName>
    </submittedName>
</protein>
<dbReference type="InterPro" id="IPR014457">
    <property type="entry name" value="UCP010260"/>
</dbReference>
<dbReference type="AlphaFoldDB" id="A0A9D1RXF9"/>
<dbReference type="PIRSF" id="PIRSF010260">
    <property type="entry name" value="UCP010260"/>
    <property type="match status" value="1"/>
</dbReference>
<reference evidence="2" key="2">
    <citation type="submission" date="2021-04" db="EMBL/GenBank/DDBJ databases">
        <authorList>
            <person name="Gilroy R."/>
        </authorList>
    </citation>
    <scope>NUCLEOTIDE SEQUENCE</scope>
    <source>
        <strain evidence="2">4376</strain>
    </source>
</reference>
<dbReference type="Proteomes" id="UP000824189">
    <property type="component" value="Unassembled WGS sequence"/>
</dbReference>
<dbReference type="InterPro" id="IPR018960">
    <property type="entry name" value="DUF1990"/>
</dbReference>
<proteinExistence type="predicted"/>
<sequence length="196" mass="21190">MDRLLLTYPQQLRGTSLLLAEGELPPELGEEWKIARASRDLGYGQEAFRAASDALWTWQVHANAGVRPRLGNGEVPLGWREGQQVGLRIGPIRSACEVVHAERAVEGTQGWRTAVAYGTLQGHVEKGEECFIVETVPGITNAQGDALVRGTCVAFSQPAWRVARLAKPLASFGQDMITQRYLAAMAKAAGRGVASP</sequence>
<accession>A0A9D1RXF9</accession>
<evidence type="ECO:0000313" key="3">
    <source>
        <dbReference type="Proteomes" id="UP000824189"/>
    </source>
</evidence>
<dbReference type="PANTHER" id="PTHR34202:SF1">
    <property type="entry name" value="UPF0548 PROTEIN"/>
    <property type="match status" value="1"/>
</dbReference>
<organism evidence="2 3">
    <name type="scientific">Candidatus Corynebacterium gallistercoris</name>
    <dbReference type="NCBI Taxonomy" id="2838530"/>
    <lineage>
        <taxon>Bacteria</taxon>
        <taxon>Bacillati</taxon>
        <taxon>Actinomycetota</taxon>
        <taxon>Actinomycetes</taxon>
        <taxon>Mycobacteriales</taxon>
        <taxon>Corynebacteriaceae</taxon>
        <taxon>Corynebacterium</taxon>
    </lineage>
</organism>
<gene>
    <name evidence="2" type="ORF">H9867_07395</name>
</gene>
<dbReference type="PANTHER" id="PTHR34202">
    <property type="entry name" value="UPF0548 PROTEIN"/>
    <property type="match status" value="1"/>
</dbReference>
<feature type="domain" description="DUF1990" evidence="1">
    <location>
        <begin position="27"/>
        <end position="184"/>
    </location>
</feature>
<evidence type="ECO:0000313" key="2">
    <source>
        <dbReference type="EMBL" id="HIW96291.1"/>
    </source>
</evidence>
<dbReference type="EMBL" id="DXFZ01000089">
    <property type="protein sequence ID" value="HIW96291.1"/>
    <property type="molecule type" value="Genomic_DNA"/>
</dbReference>
<evidence type="ECO:0000259" key="1">
    <source>
        <dbReference type="Pfam" id="PF09348"/>
    </source>
</evidence>
<name>A0A9D1RXF9_9CORY</name>
<dbReference type="Pfam" id="PF09348">
    <property type="entry name" value="DUF1990"/>
    <property type="match status" value="1"/>
</dbReference>